<keyword evidence="1" id="KW-1133">Transmembrane helix</keyword>
<reference evidence="3" key="1">
    <citation type="submission" date="2017-04" db="EMBL/GenBank/DDBJ databases">
        <title>Function of individual gut microbiota members based on whole genome sequencing of pure cultures obtained from chicken caecum.</title>
        <authorList>
            <person name="Medvecky M."/>
            <person name="Cejkova D."/>
            <person name="Polansky O."/>
            <person name="Karasova D."/>
            <person name="Kubasova T."/>
            <person name="Cizek A."/>
            <person name="Rychlik I."/>
        </authorList>
    </citation>
    <scope>NUCLEOTIDE SEQUENCE [LARGE SCALE GENOMIC DNA]</scope>
    <source>
        <strain evidence="3">An75</strain>
    </source>
</reference>
<accession>A0A1Y3U189</accession>
<evidence type="ECO:0000256" key="1">
    <source>
        <dbReference type="SAM" id="Phobius"/>
    </source>
</evidence>
<comment type="caution">
    <text evidence="2">The sequence shown here is derived from an EMBL/GenBank/DDBJ whole genome shotgun (WGS) entry which is preliminary data.</text>
</comment>
<feature type="transmembrane region" description="Helical" evidence="1">
    <location>
        <begin position="263"/>
        <end position="282"/>
    </location>
</feature>
<evidence type="ECO:0000313" key="3">
    <source>
        <dbReference type="Proteomes" id="UP000195455"/>
    </source>
</evidence>
<protein>
    <submittedName>
        <fullName evidence="2">Uncharacterized protein</fullName>
    </submittedName>
</protein>
<keyword evidence="1" id="KW-0472">Membrane</keyword>
<sequence>MRKIFGFILIVIGIFTVFLAVKGMVSAPESTKVFENAVTVEDGKLDPANEGKMVIVTGTLKSDQQLQDPLTGVELPGIAARRVVWTYEALGPRDKNDYVTWDWVEDVIPIGEAPYYGINADTQITTVLVAPTTIGDFQVDNNYFTEVSLSDTFTDYNENDLKKGWYLHSKDKEAKCSISQDEELSRRTKHYTPETLGEPSKPWDAGRQKISYRIFSLEDPMVYTLVGIQKGDTLIQDANIGLATIYEGALTLDDFMEETEGSVRAGSIFGIVIGLLITLLGVKKLLFWRCQE</sequence>
<evidence type="ECO:0000313" key="2">
    <source>
        <dbReference type="EMBL" id="OUN40827.1"/>
    </source>
</evidence>
<dbReference type="AlphaFoldDB" id="A0A1Y3U189"/>
<gene>
    <name evidence="2" type="ORF">B5G26_13640</name>
</gene>
<dbReference type="RefSeq" id="WP_087990044.1">
    <property type="nucleotide sequence ID" value="NZ_NFHM01000028.1"/>
</dbReference>
<proteinExistence type="predicted"/>
<organism evidence="2 3">
    <name type="scientific">Anaerotignum lactatifermentans</name>
    <dbReference type="NCBI Taxonomy" id="160404"/>
    <lineage>
        <taxon>Bacteria</taxon>
        <taxon>Bacillati</taxon>
        <taxon>Bacillota</taxon>
        <taxon>Clostridia</taxon>
        <taxon>Lachnospirales</taxon>
        <taxon>Anaerotignaceae</taxon>
        <taxon>Anaerotignum</taxon>
    </lineage>
</organism>
<name>A0A1Y3U189_9FIRM</name>
<dbReference type="Proteomes" id="UP000195455">
    <property type="component" value="Unassembled WGS sequence"/>
</dbReference>
<dbReference type="EMBL" id="NFHM01000028">
    <property type="protein sequence ID" value="OUN40827.1"/>
    <property type="molecule type" value="Genomic_DNA"/>
</dbReference>
<keyword evidence="1" id="KW-0812">Transmembrane</keyword>